<dbReference type="PANTHER" id="PTHR22916:SF3">
    <property type="entry name" value="UDP-GLCNAC:BETAGAL BETA-1,3-N-ACETYLGLUCOSAMINYLTRANSFERASE-LIKE PROTEIN 1"/>
    <property type="match status" value="1"/>
</dbReference>
<organism evidence="2 3">
    <name type="scientific">Anaerococcus nagyae</name>
    <dbReference type="NCBI Taxonomy" id="1755241"/>
    <lineage>
        <taxon>Bacteria</taxon>
        <taxon>Bacillati</taxon>
        <taxon>Bacillota</taxon>
        <taxon>Tissierellia</taxon>
        <taxon>Tissierellales</taxon>
        <taxon>Peptoniphilaceae</taxon>
        <taxon>Anaerococcus</taxon>
    </lineage>
</organism>
<keyword evidence="3" id="KW-1185">Reference proteome</keyword>
<dbReference type="EMBL" id="QVEU01000001">
    <property type="protein sequence ID" value="RGB78138.1"/>
    <property type="molecule type" value="Genomic_DNA"/>
</dbReference>
<evidence type="ECO:0000313" key="3">
    <source>
        <dbReference type="Proteomes" id="UP000261011"/>
    </source>
</evidence>
<name>A0A3E2TL85_9FIRM</name>
<dbReference type="OrthoDB" id="8773442at2"/>
<feature type="domain" description="Glycosyltransferase 2-like" evidence="1">
    <location>
        <begin position="6"/>
        <end position="134"/>
    </location>
</feature>
<dbReference type="PANTHER" id="PTHR22916">
    <property type="entry name" value="GLYCOSYLTRANSFERASE"/>
    <property type="match status" value="1"/>
</dbReference>
<dbReference type="RefSeq" id="WP_117520370.1">
    <property type="nucleotide sequence ID" value="NZ_AP031484.1"/>
</dbReference>
<sequence length="308" mass="35707">MAKIDVIIPMYNASSMISETIESVEASDFNDFKIIIVDDGSTDDSCEIVGKLGKKYDNIYYYKKENGGVSAARNFGISKSTSPYICFLDSDDLYDRKYLSKMYKKIEQTNSDLCTCGYNELIDGEVTEKKSSFVKSDFLVNYLITKNKLHISNFLIKKEIILDNDIIFHEQSSYGEDIEFMVRIIKNSKKIEIVPEYLTYYRIETNRLSLSSFSLEKIEDDIEFSNRILNDKSLHLSKREKEALINHKLVGNIVNKLLEAINLGYNKDEIRETYNKYEYIINKKSHSFGLRSLKLSLNKQRLKSKIGY</sequence>
<comment type="caution">
    <text evidence="2">The sequence shown here is derived from an EMBL/GenBank/DDBJ whole genome shotgun (WGS) entry which is preliminary data.</text>
</comment>
<evidence type="ECO:0000259" key="1">
    <source>
        <dbReference type="Pfam" id="PF00535"/>
    </source>
</evidence>
<reference evidence="2 3" key="1">
    <citation type="submission" date="2018-08" db="EMBL/GenBank/DDBJ databases">
        <title>A genome reference for cultivated species of the human gut microbiota.</title>
        <authorList>
            <person name="Zou Y."/>
            <person name="Xue W."/>
            <person name="Luo G."/>
        </authorList>
    </citation>
    <scope>NUCLEOTIDE SEQUENCE [LARGE SCALE GENOMIC DNA]</scope>
    <source>
        <strain evidence="2 3">OF01-3</strain>
    </source>
</reference>
<accession>A0A3E2TL85</accession>
<dbReference type="Proteomes" id="UP000261011">
    <property type="component" value="Unassembled WGS sequence"/>
</dbReference>
<dbReference type="AlphaFoldDB" id="A0A3E2TL85"/>
<dbReference type="GO" id="GO:0016758">
    <property type="term" value="F:hexosyltransferase activity"/>
    <property type="evidence" value="ECO:0007669"/>
    <property type="project" value="UniProtKB-ARBA"/>
</dbReference>
<dbReference type="InterPro" id="IPR001173">
    <property type="entry name" value="Glyco_trans_2-like"/>
</dbReference>
<proteinExistence type="predicted"/>
<dbReference type="Pfam" id="PF00535">
    <property type="entry name" value="Glycos_transf_2"/>
    <property type="match status" value="1"/>
</dbReference>
<evidence type="ECO:0000313" key="2">
    <source>
        <dbReference type="EMBL" id="RGB78138.1"/>
    </source>
</evidence>
<gene>
    <name evidence="2" type="ORF">DXA39_01415</name>
</gene>
<dbReference type="InterPro" id="IPR029044">
    <property type="entry name" value="Nucleotide-diphossugar_trans"/>
</dbReference>
<keyword evidence="2" id="KW-0808">Transferase</keyword>
<dbReference type="SUPFAM" id="SSF53448">
    <property type="entry name" value="Nucleotide-diphospho-sugar transferases"/>
    <property type="match status" value="1"/>
</dbReference>
<dbReference type="Gene3D" id="3.90.550.10">
    <property type="entry name" value="Spore Coat Polysaccharide Biosynthesis Protein SpsA, Chain A"/>
    <property type="match status" value="1"/>
</dbReference>
<dbReference type="CDD" id="cd00761">
    <property type="entry name" value="Glyco_tranf_GTA_type"/>
    <property type="match status" value="1"/>
</dbReference>
<protein>
    <submittedName>
        <fullName evidence="2">Glycosyltransferase family 2 protein</fullName>
    </submittedName>
</protein>